<dbReference type="InterPro" id="IPR036188">
    <property type="entry name" value="FAD/NAD-bd_sf"/>
</dbReference>
<proteinExistence type="predicted"/>
<evidence type="ECO:0000256" key="2">
    <source>
        <dbReference type="ARBA" id="ARBA00023033"/>
    </source>
</evidence>
<protein>
    <submittedName>
        <fullName evidence="3">FAD-dependent monooxygenase</fullName>
    </submittedName>
</protein>
<dbReference type="PANTHER" id="PTHR13789:SF309">
    <property type="entry name" value="PUTATIVE (AFU_ORTHOLOGUE AFUA_6G14510)-RELATED"/>
    <property type="match status" value="1"/>
</dbReference>
<evidence type="ECO:0000313" key="4">
    <source>
        <dbReference type="Proteomes" id="UP000600101"/>
    </source>
</evidence>
<gene>
    <name evidence="3" type="ORF">H7965_09630</name>
</gene>
<dbReference type="Gene3D" id="3.50.50.60">
    <property type="entry name" value="FAD/NAD(P)-binding domain"/>
    <property type="match status" value="1"/>
</dbReference>
<dbReference type="EMBL" id="JACOMF010000008">
    <property type="protein sequence ID" value="MBC4015588.1"/>
    <property type="molecule type" value="Genomic_DNA"/>
</dbReference>
<dbReference type="PRINTS" id="PR00420">
    <property type="entry name" value="RNGMNOXGNASE"/>
</dbReference>
<keyword evidence="4" id="KW-1185">Reference proteome</keyword>
<organism evidence="3 4">
    <name type="scientific">Siccirubricoccus deserti</name>
    <dbReference type="NCBI Taxonomy" id="2013562"/>
    <lineage>
        <taxon>Bacteria</taxon>
        <taxon>Pseudomonadati</taxon>
        <taxon>Pseudomonadota</taxon>
        <taxon>Alphaproteobacteria</taxon>
        <taxon>Acetobacterales</taxon>
        <taxon>Roseomonadaceae</taxon>
        <taxon>Siccirubricoccus</taxon>
    </lineage>
</organism>
<sequence length="392" mass="41883">MRIGIIGTGVAGCVLAEMLAAEPGVQVDAFDLRPAEAVAAAGTGLALAPNALKALRLHLPARHAVVRASSLPWRRWSIATATGDRLCALDLLSLAEEPGARLRWSTLFRLVQAPLAGHSRHGLALESLEEDAIGRLVPILRTPSGAVVRPAAYDLLVADDGRHSRLRAITAGLERPRRPGVALTRLLVPDAEDCPFDDYGQWFNGQRQLLSYRLPEGAALIAGTVPLPEPEAEVAEAARTAELQQQLYAPASAAPCEAVAWMIAALQRHVTRIRWGWMQESPLRRSALGGRVLFLGEAAQVMVPTLGQGTSQAIEDGVVAGAVLRRGGTTEDVAAWRDARVAFVRRFSLEASDTLLPGGDPVAGSIAKGSGAFRERLQRLYTDVPEPADFRG</sequence>
<dbReference type="RefSeq" id="WP_186770357.1">
    <property type="nucleotide sequence ID" value="NZ_JACOMF010000008.1"/>
</dbReference>
<dbReference type="AlphaFoldDB" id="A0A9X0QZ51"/>
<reference evidence="3" key="1">
    <citation type="submission" date="2020-08" db="EMBL/GenBank/DDBJ databases">
        <authorList>
            <person name="Hu Y."/>
            <person name="Nguyen S.V."/>
            <person name="Li F."/>
            <person name="Fanning S."/>
        </authorList>
    </citation>
    <scope>NUCLEOTIDE SEQUENCE</scope>
    <source>
        <strain evidence="3">SYSU D8009</strain>
    </source>
</reference>
<dbReference type="SUPFAM" id="SSF51905">
    <property type="entry name" value="FAD/NAD(P)-binding domain"/>
    <property type="match status" value="1"/>
</dbReference>
<evidence type="ECO:0000313" key="3">
    <source>
        <dbReference type="EMBL" id="MBC4015588.1"/>
    </source>
</evidence>
<keyword evidence="1" id="KW-0560">Oxidoreductase</keyword>
<comment type="caution">
    <text evidence="3">The sequence shown here is derived from an EMBL/GenBank/DDBJ whole genome shotgun (WGS) entry which is preliminary data.</text>
</comment>
<dbReference type="InterPro" id="IPR050493">
    <property type="entry name" value="FAD-dep_Monooxygenase_BioMet"/>
</dbReference>
<keyword evidence="2 3" id="KW-0503">Monooxygenase</keyword>
<name>A0A9X0QZ51_9PROT</name>
<dbReference type="GO" id="GO:0004497">
    <property type="term" value="F:monooxygenase activity"/>
    <property type="evidence" value="ECO:0007669"/>
    <property type="project" value="UniProtKB-KW"/>
</dbReference>
<dbReference type="PANTHER" id="PTHR13789">
    <property type="entry name" value="MONOOXYGENASE"/>
    <property type="match status" value="1"/>
</dbReference>
<accession>A0A9X0QZ51</accession>
<dbReference type="Proteomes" id="UP000600101">
    <property type="component" value="Unassembled WGS sequence"/>
</dbReference>
<evidence type="ECO:0000256" key="1">
    <source>
        <dbReference type="ARBA" id="ARBA00023002"/>
    </source>
</evidence>